<evidence type="ECO:0000256" key="1">
    <source>
        <dbReference type="SAM" id="SignalP"/>
    </source>
</evidence>
<dbReference type="Proteomes" id="UP001299596">
    <property type="component" value="Unassembled WGS sequence"/>
</dbReference>
<keyword evidence="3" id="KW-1185">Reference proteome</keyword>
<dbReference type="EMBL" id="JAYJJR010000006">
    <property type="protein sequence ID" value="MEB3021727.1"/>
    <property type="molecule type" value="Genomic_DNA"/>
</dbReference>
<evidence type="ECO:0008006" key="4">
    <source>
        <dbReference type="Google" id="ProtNLM"/>
    </source>
</evidence>
<organism evidence="2 3">
    <name type="scientific">[Mycobacterium] crassicus</name>
    <dbReference type="NCBI Taxonomy" id="2872309"/>
    <lineage>
        <taxon>Bacteria</taxon>
        <taxon>Bacillati</taxon>
        <taxon>Actinomycetota</taxon>
        <taxon>Actinomycetes</taxon>
        <taxon>Mycobacteriales</taxon>
        <taxon>Mycobacteriaceae</taxon>
        <taxon>Mycolicibacter</taxon>
    </lineage>
</organism>
<dbReference type="PROSITE" id="PS51257">
    <property type="entry name" value="PROKAR_LIPOPROTEIN"/>
    <property type="match status" value="1"/>
</dbReference>
<keyword evidence="1" id="KW-0732">Signal</keyword>
<name>A0ABU5XHF1_9MYCO</name>
<protein>
    <recommendedName>
        <fullName evidence="4">Secreted protein</fullName>
    </recommendedName>
</protein>
<dbReference type="RefSeq" id="WP_225405059.1">
    <property type="nucleotide sequence ID" value="NZ_JAYJJR010000006.1"/>
</dbReference>
<evidence type="ECO:0000313" key="3">
    <source>
        <dbReference type="Proteomes" id="UP001299596"/>
    </source>
</evidence>
<reference evidence="2 3" key="1">
    <citation type="submission" date="2023-12" db="EMBL/GenBank/DDBJ databases">
        <title>Description of new species of Mycobacterium terrae complex isolated from sewage at the Sao Paulo Zoological Park Foundation in Brazil.</title>
        <authorList>
            <person name="Romagnoli C.L."/>
            <person name="Conceicao E.C."/>
            <person name="Machado E."/>
            <person name="Barreto L.B.P.F."/>
            <person name="Sharma A."/>
            <person name="Silva N.M."/>
            <person name="Marques L.E."/>
            <person name="Juliana M.A."/>
            <person name="Lourenco M.C.S."/>
            <person name="Digiampietri L.A."/>
            <person name="Suffys P.N."/>
            <person name="Viana-Niero C."/>
        </authorList>
    </citation>
    <scope>NUCLEOTIDE SEQUENCE [LARGE SCALE GENOMIC DNA]</scope>
    <source>
        <strain evidence="2 3">MYC098</strain>
    </source>
</reference>
<sequence>MKTAASTAATLALACAAALAAAAQAGAEVAAVPAFGGQYAYSYSGGTNGNPFATTWTVTPCGDGCVHVNTSSGLTDTDAHLVGGRWVFQRYDDAGILCDNHKLMPATVEFRVDPATLRGELQPQGAPCGGASRMTTFTLAKIGAGV</sequence>
<accession>A0ABU5XHF1</accession>
<feature type="signal peptide" evidence="1">
    <location>
        <begin position="1"/>
        <end position="27"/>
    </location>
</feature>
<feature type="chain" id="PRO_5045214603" description="Secreted protein" evidence="1">
    <location>
        <begin position="28"/>
        <end position="146"/>
    </location>
</feature>
<comment type="caution">
    <text evidence="2">The sequence shown here is derived from an EMBL/GenBank/DDBJ whole genome shotgun (WGS) entry which is preliminary data.</text>
</comment>
<proteinExistence type="predicted"/>
<gene>
    <name evidence="2" type="ORF">K6T79_11770</name>
</gene>
<evidence type="ECO:0000313" key="2">
    <source>
        <dbReference type="EMBL" id="MEB3021727.1"/>
    </source>
</evidence>